<evidence type="ECO:0008006" key="4">
    <source>
        <dbReference type="Google" id="ProtNLM"/>
    </source>
</evidence>
<feature type="signal peptide" evidence="1">
    <location>
        <begin position="1"/>
        <end position="28"/>
    </location>
</feature>
<organism evidence="2 3">
    <name type="scientific">Fibroporia radiculosa</name>
    <dbReference type="NCBI Taxonomy" id="599839"/>
    <lineage>
        <taxon>Eukaryota</taxon>
        <taxon>Fungi</taxon>
        <taxon>Dikarya</taxon>
        <taxon>Basidiomycota</taxon>
        <taxon>Agaricomycotina</taxon>
        <taxon>Agaricomycetes</taxon>
        <taxon>Polyporales</taxon>
        <taxon>Fibroporiaceae</taxon>
        <taxon>Fibroporia</taxon>
    </lineage>
</organism>
<evidence type="ECO:0000256" key="1">
    <source>
        <dbReference type="SAM" id="SignalP"/>
    </source>
</evidence>
<dbReference type="HOGENOM" id="CLU_036316_0_2_1"/>
<dbReference type="RefSeq" id="XP_012185687.1">
    <property type="nucleotide sequence ID" value="XM_012330297.1"/>
</dbReference>
<accession>J4H5A6</accession>
<dbReference type="EMBL" id="HE797317">
    <property type="protein sequence ID" value="CCM06404.1"/>
    <property type="molecule type" value="Genomic_DNA"/>
</dbReference>
<keyword evidence="1" id="KW-0732">Signal</keyword>
<dbReference type="GeneID" id="24101304"/>
<dbReference type="InParanoid" id="J4H5A6"/>
<dbReference type="AlphaFoldDB" id="J4H5A6"/>
<evidence type="ECO:0000313" key="3">
    <source>
        <dbReference type="Proteomes" id="UP000006352"/>
    </source>
</evidence>
<keyword evidence="3" id="KW-1185">Reference proteome</keyword>
<protein>
    <recommendedName>
        <fullName evidence="4">F-box domain-containing protein</fullName>
    </recommendedName>
</protein>
<dbReference type="Proteomes" id="UP000006352">
    <property type="component" value="Unassembled WGS sequence"/>
</dbReference>
<evidence type="ECO:0000313" key="2">
    <source>
        <dbReference type="EMBL" id="CCM06404.1"/>
    </source>
</evidence>
<reference evidence="2 3" key="1">
    <citation type="journal article" date="2012" name="Appl. Environ. Microbiol.">
        <title>Short-read sequencing for genomic analysis of the brown rot fungus Fibroporia radiculosa.</title>
        <authorList>
            <person name="Tang J.D."/>
            <person name="Perkins A.D."/>
            <person name="Sonstegard T.S."/>
            <person name="Schroeder S.G."/>
            <person name="Burgess S.C."/>
            <person name="Diehl S.V."/>
        </authorList>
    </citation>
    <scope>NUCLEOTIDE SEQUENCE [LARGE SCALE GENOMIC DNA]</scope>
    <source>
        <strain evidence="2 3">TFFH 294</strain>
    </source>
</reference>
<feature type="chain" id="PRO_5003778310" description="F-box domain-containing protein" evidence="1">
    <location>
        <begin position="29"/>
        <end position="492"/>
    </location>
</feature>
<sequence>MALAQMSMIPRSAPALIFLRMAWVTGSAERSLSYKLMTILLPRAAHNRVPLDSEVEAEAGGIATRRDDGGIQGPHAPATNRVERQQRVLCSRRSIELPVELWWKVIDFIADGIPRWENGRIRMRELARVSRVWYTRCRFRAEERLDIIERNKKEVYWLIGRLNEYPERYDAIKKVHFENDKINTFGSFVICMAGRLTQVETLELSSHSSGSCDWDPGQLHTQVFLHVRIAFESVTTLGLIWVSFPSAVVFGRLLYSLPCLASLTCNYVTFKKRGILLGTVSSPLRLATVDLVNSRDVVDFLVITRAGASLRHIAACHDQDREACSRLIRVAAFSLSSLLFSVHSGRNPNKSDDLLPDLTPAYNLRSLSIELGPAFDSQQLAAALPRAYLPNLREMEITILWFSDNLKFKYFDDDSYAHIDRVLSGPRFPALRKVTWHPRCRITRSKVADVTSEVSWREHLSSKLPLLHASGRLLVSLSVDVDNEDKFSSRTF</sequence>
<name>J4H5A6_9APHY</name>
<proteinExistence type="predicted"/>
<gene>
    <name evidence="2" type="ORF">FIBRA_08665</name>
</gene>
<dbReference type="OrthoDB" id="2817417at2759"/>